<accession>A0ABW9BP62</accession>
<protein>
    <submittedName>
        <fullName evidence="2">Uncharacterized protein</fullName>
    </submittedName>
</protein>
<proteinExistence type="predicted"/>
<dbReference type="RefSeq" id="WP_408264489.1">
    <property type="nucleotide sequence ID" value="NZ_JAQQCK010000024.1"/>
</dbReference>
<keyword evidence="1" id="KW-0732">Signal</keyword>
<gene>
    <name evidence="2" type="ORF">PQR03_29085</name>
</gene>
<keyword evidence="3" id="KW-1185">Reference proteome</keyword>
<dbReference type="EMBL" id="JAQQDR010000012">
    <property type="protein sequence ID" value="MFM0242206.1"/>
    <property type="molecule type" value="Genomic_DNA"/>
</dbReference>
<dbReference type="Proteomes" id="UP001629274">
    <property type="component" value="Unassembled WGS sequence"/>
</dbReference>
<evidence type="ECO:0000256" key="1">
    <source>
        <dbReference type="SAM" id="SignalP"/>
    </source>
</evidence>
<organism evidence="2 3">
    <name type="scientific">Paraburkholderia phytofirmans</name>
    <dbReference type="NCBI Taxonomy" id="261302"/>
    <lineage>
        <taxon>Bacteria</taxon>
        <taxon>Pseudomonadati</taxon>
        <taxon>Pseudomonadota</taxon>
        <taxon>Betaproteobacteria</taxon>
        <taxon>Burkholderiales</taxon>
        <taxon>Burkholderiaceae</taxon>
        <taxon>Paraburkholderia</taxon>
    </lineage>
</organism>
<name>A0ABW9BP62_9BURK</name>
<evidence type="ECO:0000313" key="2">
    <source>
        <dbReference type="EMBL" id="MFM0242206.1"/>
    </source>
</evidence>
<evidence type="ECO:0000313" key="3">
    <source>
        <dbReference type="Proteomes" id="UP001629274"/>
    </source>
</evidence>
<comment type="caution">
    <text evidence="2">The sequence shown here is derived from an EMBL/GenBank/DDBJ whole genome shotgun (WGS) entry which is preliminary data.</text>
</comment>
<reference evidence="2 3" key="1">
    <citation type="journal article" date="2024" name="Chem. Sci.">
        <title>Discovery of megapolipeptins by genome mining of a Burkholderiales bacteria collection.</title>
        <authorList>
            <person name="Paulo B.S."/>
            <person name="Recchia M.J.J."/>
            <person name="Lee S."/>
            <person name="Fergusson C.H."/>
            <person name="Romanowski S.B."/>
            <person name="Hernandez A."/>
            <person name="Krull N."/>
            <person name="Liu D.Y."/>
            <person name="Cavanagh H."/>
            <person name="Bos A."/>
            <person name="Gray C.A."/>
            <person name="Murphy B.T."/>
            <person name="Linington R.G."/>
            <person name="Eustaquio A.S."/>
        </authorList>
    </citation>
    <scope>NUCLEOTIDE SEQUENCE [LARGE SCALE GENOMIC DNA]</scope>
    <source>
        <strain evidence="2 3">RL17-351-BIE-A</strain>
    </source>
</reference>
<feature type="chain" id="PRO_5046638591" evidence="1">
    <location>
        <begin position="28"/>
        <end position="77"/>
    </location>
</feature>
<sequence>MIPPYLAVPRGRLFLGAAAALFSPAYAAGIDRLADHSALKKQKGKKEEVNEPRALNNELSQGARMKMMNIEQRIKPD</sequence>
<feature type="signal peptide" evidence="1">
    <location>
        <begin position="1"/>
        <end position="27"/>
    </location>
</feature>